<protein>
    <submittedName>
        <fullName evidence="2">Uncharacterized protein</fullName>
    </submittedName>
</protein>
<reference evidence="2" key="1">
    <citation type="submission" date="2023-03" db="EMBL/GenBank/DDBJ databases">
        <title>Massive genome expansion in bonnet fungi (Mycena s.s.) driven by repeated elements and novel gene families across ecological guilds.</title>
        <authorList>
            <consortium name="Lawrence Berkeley National Laboratory"/>
            <person name="Harder C.B."/>
            <person name="Miyauchi S."/>
            <person name="Viragh M."/>
            <person name="Kuo A."/>
            <person name="Thoen E."/>
            <person name="Andreopoulos B."/>
            <person name="Lu D."/>
            <person name="Skrede I."/>
            <person name="Drula E."/>
            <person name="Henrissat B."/>
            <person name="Morin E."/>
            <person name="Kohler A."/>
            <person name="Barry K."/>
            <person name="LaButti K."/>
            <person name="Morin E."/>
            <person name="Salamov A."/>
            <person name="Lipzen A."/>
            <person name="Mereny Z."/>
            <person name="Hegedus B."/>
            <person name="Baldrian P."/>
            <person name="Stursova M."/>
            <person name="Weitz H."/>
            <person name="Taylor A."/>
            <person name="Grigoriev I.V."/>
            <person name="Nagy L.G."/>
            <person name="Martin F."/>
            <person name="Kauserud H."/>
        </authorList>
    </citation>
    <scope>NUCLEOTIDE SEQUENCE</scope>
    <source>
        <strain evidence="2">CBHHK200</strain>
    </source>
</reference>
<dbReference type="AlphaFoldDB" id="A0AAD6SME5"/>
<accession>A0AAD6SME5</accession>
<comment type="caution">
    <text evidence="2">The sequence shown here is derived from an EMBL/GenBank/DDBJ whole genome shotgun (WGS) entry which is preliminary data.</text>
</comment>
<proteinExistence type="predicted"/>
<feature type="compositionally biased region" description="Low complexity" evidence="1">
    <location>
        <begin position="702"/>
        <end position="716"/>
    </location>
</feature>
<evidence type="ECO:0000256" key="1">
    <source>
        <dbReference type="SAM" id="MobiDB-lite"/>
    </source>
</evidence>
<feature type="compositionally biased region" description="Gly residues" evidence="1">
    <location>
        <begin position="489"/>
        <end position="514"/>
    </location>
</feature>
<evidence type="ECO:0000313" key="3">
    <source>
        <dbReference type="Proteomes" id="UP001218188"/>
    </source>
</evidence>
<gene>
    <name evidence="2" type="ORF">C8F04DRAFT_1186824</name>
</gene>
<keyword evidence="3" id="KW-1185">Reference proteome</keyword>
<organism evidence="2 3">
    <name type="scientific">Mycena alexandri</name>
    <dbReference type="NCBI Taxonomy" id="1745969"/>
    <lineage>
        <taxon>Eukaryota</taxon>
        <taxon>Fungi</taxon>
        <taxon>Dikarya</taxon>
        <taxon>Basidiomycota</taxon>
        <taxon>Agaricomycotina</taxon>
        <taxon>Agaricomycetes</taxon>
        <taxon>Agaricomycetidae</taxon>
        <taxon>Agaricales</taxon>
        <taxon>Marasmiineae</taxon>
        <taxon>Mycenaceae</taxon>
        <taxon>Mycena</taxon>
    </lineage>
</organism>
<dbReference type="Proteomes" id="UP001218188">
    <property type="component" value="Unassembled WGS sequence"/>
</dbReference>
<feature type="region of interest" description="Disordered" evidence="1">
    <location>
        <begin position="433"/>
        <end position="522"/>
    </location>
</feature>
<feature type="compositionally biased region" description="Low complexity" evidence="1">
    <location>
        <begin position="433"/>
        <end position="442"/>
    </location>
</feature>
<evidence type="ECO:0000313" key="2">
    <source>
        <dbReference type="EMBL" id="KAJ7030418.1"/>
    </source>
</evidence>
<sequence>MSETPQITPELDGGALNIAGDAPVDLHPPGGSPAPGDQNGDHTSGGALEGPERPPAGTLFSEFGDSYVPPTRPPVVQREKPAKRHRRKAGEAAAKPGKPSWVWGTKETFFTARKEEWLTASQNNGSGSFYTKMSKLFTVKYGFTLEDNEDFESDVADPPDWVANNVVNQQLSEEETAARQKTYAKLRDIRQRIGAWYRTQYASLLKDDKVAFGEMFGQLAHDTKPKRPQLLHFYSSRVYDDVIAPRVEKTVGGSEEKGGIYWGGSSNQVTKECWDEETEVEQAETKRALNREYDRVLKAWEESRADGPRKTAEEYSASLKSAAHYLQPFVDSIAEHMGMKVSLLMAGPIGTQKGSIAMRSVHSGKTKGLVAKDWPLHDPAGFTQVEASMVDFARHCFTQAECEARITAEQDEELQRGGAGASSHAAATATGMGVASGNASAGGAAGGRRRPRQGGEEGGGNGRDGVVTGGDSEEDDVAGGGRGAEDGRGGGAGAEDGAGGGAGAEDGTGGGAGGEGEDQADTVSAQIERLWQRKDGAKWTEEIRRAHKAFERGKTWGIEWAECVDMFLDFERACGYSEAGGQITTEGRPPAVHWWLGRGRNWDKLPDLGVLGSSKTPGTFVASWWSWWMAAQPKEEGDWEAVIKLHGKNGLLQLMATLLWWGEKAMEESPLDRLEWLAGVEDATRVLTEVLRPGVIKKANKKAATAAKEGKTAPAKRGAAEMEEDAPRRGRSAKGSETVGNRSKRRKTAA</sequence>
<dbReference type="EMBL" id="JARJCM010000091">
    <property type="protein sequence ID" value="KAJ7030418.1"/>
    <property type="molecule type" value="Genomic_DNA"/>
</dbReference>
<feature type="region of interest" description="Disordered" evidence="1">
    <location>
        <begin position="1"/>
        <end position="98"/>
    </location>
</feature>
<feature type="region of interest" description="Disordered" evidence="1">
    <location>
        <begin position="698"/>
        <end position="750"/>
    </location>
</feature>
<name>A0AAD6SME5_9AGAR</name>